<keyword evidence="11" id="KW-1207">Sterol metabolism</keyword>
<gene>
    <name evidence="18" type="primary">WBGene00112296</name>
</gene>
<dbReference type="InterPro" id="IPR020568">
    <property type="entry name" value="Ribosomal_Su5_D2-typ_SF"/>
</dbReference>
<evidence type="ECO:0000256" key="5">
    <source>
        <dbReference type="ARBA" id="ARBA00022516"/>
    </source>
</evidence>
<sequence>MIESKRQKLDEEERKITVIAHPNIALIKYWGKASEAEMIPLNDSISLAVNYFHAKTTLIARKVEKGEEIGDTVSINGKDVGLNSRFHRVFKSVRDKLDCQWSFTVSSSTNFPVAAGLASSAAGFAAIAFALGKTFDLPEHDIVRLARYGSGSASRSVLSGLVQWKKGNDKTESHVVSHFSADHWPELRLVIIVVKDEEKALSSKEGMERTAKTSELLQDRIRRNQERINLIISAFSSHDFPSLAELIMRDSNEMHAVCLDSYPPIQYLNATSWSIINFVHSFNKESVRAAYTFDAGPNACIFTLKEHVNELYDRVTSTFSKGKEVKDVYISELGQGPQIDN</sequence>
<evidence type="ECO:0000256" key="1">
    <source>
        <dbReference type="ARBA" id="ARBA00003812"/>
    </source>
</evidence>
<evidence type="ECO:0000256" key="12">
    <source>
        <dbReference type="ARBA" id="ARBA00023221"/>
    </source>
</evidence>
<evidence type="ECO:0000256" key="10">
    <source>
        <dbReference type="ARBA" id="ARBA00023098"/>
    </source>
</evidence>
<reference evidence="19" key="1">
    <citation type="journal article" date="2008" name="Nat. Genet.">
        <title>The Pristionchus pacificus genome provides a unique perspective on nematode lifestyle and parasitism.</title>
        <authorList>
            <person name="Dieterich C."/>
            <person name="Clifton S.W."/>
            <person name="Schuster L.N."/>
            <person name="Chinwalla A."/>
            <person name="Delehaunty K."/>
            <person name="Dinkelacker I."/>
            <person name="Fulton L."/>
            <person name="Fulton R."/>
            <person name="Godfrey J."/>
            <person name="Minx P."/>
            <person name="Mitreva M."/>
            <person name="Roeseler W."/>
            <person name="Tian H."/>
            <person name="Witte H."/>
            <person name="Yang S.P."/>
            <person name="Wilson R.K."/>
            <person name="Sommer R.J."/>
        </authorList>
    </citation>
    <scope>NUCLEOTIDE SEQUENCE [LARGE SCALE GENOMIC DNA]</scope>
    <source>
        <strain evidence="19">PS312</strain>
    </source>
</reference>
<dbReference type="InterPro" id="IPR014721">
    <property type="entry name" value="Ribsml_uS5_D2-typ_fold_subgr"/>
</dbReference>
<keyword evidence="5" id="KW-0444">Lipid biosynthesis</keyword>
<reference evidence="18" key="2">
    <citation type="submission" date="2022-06" db="UniProtKB">
        <authorList>
            <consortium name="EnsemblMetazoa"/>
        </authorList>
    </citation>
    <scope>IDENTIFICATION</scope>
    <source>
        <strain evidence="18">PS312</strain>
    </source>
</reference>
<evidence type="ECO:0000256" key="15">
    <source>
        <dbReference type="PIRNR" id="PIRNR015950"/>
    </source>
</evidence>
<evidence type="ECO:0000259" key="17">
    <source>
        <dbReference type="Pfam" id="PF22700"/>
    </source>
</evidence>
<feature type="domain" description="Diphosphomevalonate decarboxylase-like N-terminal" evidence="17">
    <location>
        <begin position="20"/>
        <end position="174"/>
    </location>
</feature>
<dbReference type="Pfam" id="PF22700">
    <property type="entry name" value="MVD-like_N"/>
    <property type="match status" value="1"/>
</dbReference>
<dbReference type="InterPro" id="IPR053859">
    <property type="entry name" value="MVD-like_N"/>
</dbReference>
<comment type="catalytic activity">
    <reaction evidence="14 15">
        <text>(R)-5-diphosphomevalonate + ATP = isopentenyl diphosphate + ADP + phosphate + CO2</text>
        <dbReference type="Rhea" id="RHEA:23732"/>
        <dbReference type="ChEBI" id="CHEBI:16526"/>
        <dbReference type="ChEBI" id="CHEBI:30616"/>
        <dbReference type="ChEBI" id="CHEBI:43474"/>
        <dbReference type="ChEBI" id="CHEBI:57557"/>
        <dbReference type="ChEBI" id="CHEBI:128769"/>
        <dbReference type="ChEBI" id="CHEBI:456216"/>
        <dbReference type="EC" id="4.1.1.33"/>
    </reaction>
</comment>
<keyword evidence="10 15" id="KW-0443">Lipid metabolism</keyword>
<name>A0A2A6B894_PRIPA</name>
<dbReference type="SUPFAM" id="SSF55060">
    <property type="entry name" value="GHMP Kinase, C-terminal domain"/>
    <property type="match status" value="1"/>
</dbReference>
<dbReference type="PANTHER" id="PTHR10977:SF3">
    <property type="entry name" value="DIPHOSPHOMEVALONATE DECARBOXYLASE"/>
    <property type="match status" value="1"/>
</dbReference>
<keyword evidence="12" id="KW-0753">Steroid metabolism</keyword>
<evidence type="ECO:0000256" key="9">
    <source>
        <dbReference type="ARBA" id="ARBA00023011"/>
    </source>
</evidence>
<evidence type="ECO:0000313" key="18">
    <source>
        <dbReference type="EnsemblMetazoa" id="PPA22742.1"/>
    </source>
</evidence>
<evidence type="ECO:0000313" key="19">
    <source>
        <dbReference type="Proteomes" id="UP000005239"/>
    </source>
</evidence>
<dbReference type="InterPro" id="IPR036554">
    <property type="entry name" value="GHMP_kinase_C_sf"/>
</dbReference>
<keyword evidence="7 15" id="KW-0067">ATP-binding</keyword>
<dbReference type="InterPro" id="IPR029765">
    <property type="entry name" value="Mev_diP_decarb"/>
</dbReference>
<dbReference type="OrthoDB" id="10253702at2759"/>
<dbReference type="PANTHER" id="PTHR10977">
    <property type="entry name" value="DIPHOSPHOMEVALONATE DECARBOXYLASE"/>
    <property type="match status" value="1"/>
</dbReference>
<evidence type="ECO:0000256" key="7">
    <source>
        <dbReference type="ARBA" id="ARBA00022840"/>
    </source>
</evidence>
<evidence type="ECO:0000256" key="14">
    <source>
        <dbReference type="ARBA" id="ARBA00048154"/>
    </source>
</evidence>
<dbReference type="Proteomes" id="UP000005239">
    <property type="component" value="Unassembled WGS sequence"/>
</dbReference>
<protein>
    <recommendedName>
        <fullName evidence="4 15">Diphosphomevalonate decarboxylase</fullName>
        <ecNumber evidence="3 15">4.1.1.33</ecNumber>
    </recommendedName>
</protein>
<evidence type="ECO:0000259" key="16">
    <source>
        <dbReference type="Pfam" id="PF18376"/>
    </source>
</evidence>
<dbReference type="FunFam" id="3.30.230.10:FF:000072">
    <property type="entry name" value="Diphosphomevalonate decarboxylase"/>
    <property type="match status" value="1"/>
</dbReference>
<dbReference type="Pfam" id="PF18376">
    <property type="entry name" value="MDD_C"/>
    <property type="match status" value="1"/>
</dbReference>
<evidence type="ECO:0000256" key="8">
    <source>
        <dbReference type="ARBA" id="ARBA00022955"/>
    </source>
</evidence>
<dbReference type="GO" id="GO:0016126">
    <property type="term" value="P:sterol biosynthetic process"/>
    <property type="evidence" value="ECO:0007669"/>
    <property type="project" value="UniProtKB-KW"/>
</dbReference>
<dbReference type="Gene3D" id="3.30.230.10">
    <property type="match status" value="1"/>
</dbReference>
<dbReference type="EnsemblMetazoa" id="PPA22742.1">
    <property type="protein sequence ID" value="PPA22742.1"/>
    <property type="gene ID" value="WBGene00112296"/>
</dbReference>
<keyword evidence="19" id="KW-1185">Reference proteome</keyword>
<evidence type="ECO:0000256" key="13">
    <source>
        <dbReference type="ARBA" id="ARBA00023239"/>
    </source>
</evidence>
<evidence type="ECO:0000256" key="2">
    <source>
        <dbReference type="ARBA" id="ARBA00008831"/>
    </source>
</evidence>
<keyword evidence="8" id="KW-0752">Steroid biosynthesis</keyword>
<evidence type="ECO:0000256" key="3">
    <source>
        <dbReference type="ARBA" id="ARBA00012296"/>
    </source>
</evidence>
<dbReference type="GO" id="GO:0005829">
    <property type="term" value="C:cytosol"/>
    <property type="evidence" value="ECO:0000318"/>
    <property type="project" value="GO_Central"/>
</dbReference>
<dbReference type="EC" id="4.1.1.33" evidence="3 15"/>
<keyword evidence="6 15" id="KW-0547">Nucleotide-binding</keyword>
<keyword evidence="13 15" id="KW-0456">Lyase</keyword>
<evidence type="ECO:0000256" key="11">
    <source>
        <dbReference type="ARBA" id="ARBA00023166"/>
    </source>
</evidence>
<evidence type="ECO:0000256" key="6">
    <source>
        <dbReference type="ARBA" id="ARBA00022741"/>
    </source>
</evidence>
<dbReference type="InterPro" id="IPR041431">
    <property type="entry name" value="Mvd1_C"/>
</dbReference>
<accession>A0A8R1UE23</accession>
<accession>A0A2A6B894</accession>
<dbReference type="SUPFAM" id="SSF54211">
    <property type="entry name" value="Ribosomal protein S5 domain 2-like"/>
    <property type="match status" value="1"/>
</dbReference>
<dbReference type="InterPro" id="IPR005935">
    <property type="entry name" value="Mev_decarb"/>
</dbReference>
<organism evidence="18 19">
    <name type="scientific">Pristionchus pacificus</name>
    <name type="common">Parasitic nematode worm</name>
    <dbReference type="NCBI Taxonomy" id="54126"/>
    <lineage>
        <taxon>Eukaryota</taxon>
        <taxon>Metazoa</taxon>
        <taxon>Ecdysozoa</taxon>
        <taxon>Nematoda</taxon>
        <taxon>Chromadorea</taxon>
        <taxon>Rhabditida</taxon>
        <taxon>Rhabditina</taxon>
        <taxon>Diplogasteromorpha</taxon>
        <taxon>Diplogasteroidea</taxon>
        <taxon>Neodiplogasteridae</taxon>
        <taxon>Pristionchus</taxon>
    </lineage>
</organism>
<proteinExistence type="inferred from homology"/>
<dbReference type="Gene3D" id="3.30.70.890">
    <property type="entry name" value="GHMP kinase, C-terminal domain"/>
    <property type="match status" value="1"/>
</dbReference>
<keyword evidence="9" id="KW-0756">Sterol biosynthesis</keyword>
<dbReference type="PIRSF" id="PIRSF015950">
    <property type="entry name" value="Mev_P_decrbx"/>
    <property type="match status" value="1"/>
</dbReference>
<comment type="function">
    <text evidence="1">Catalyzes the ATP dependent decarboxylation of (R)-5-diphosphomevalonate to form isopentenyl diphosphate (IPP). Functions in the mevalonate (MVA) pathway leading to isopentenyl diphosphate (IPP), a key precursor for the biosynthesis of isoprenoids and sterol synthesis.</text>
</comment>
<dbReference type="GO" id="GO:0019287">
    <property type="term" value="P:isopentenyl diphosphate biosynthetic process, mevalonate pathway"/>
    <property type="evidence" value="ECO:0000318"/>
    <property type="project" value="GO_Central"/>
</dbReference>
<dbReference type="GO" id="GO:0005524">
    <property type="term" value="F:ATP binding"/>
    <property type="evidence" value="ECO:0007669"/>
    <property type="project" value="UniProtKB-UniRule"/>
</dbReference>
<comment type="similarity">
    <text evidence="2 15">Belongs to the diphosphomevalonate decarboxylase family.</text>
</comment>
<dbReference type="GO" id="GO:0004163">
    <property type="term" value="F:diphosphomevalonate decarboxylase activity"/>
    <property type="evidence" value="ECO:0000318"/>
    <property type="project" value="GO_Central"/>
</dbReference>
<dbReference type="NCBIfam" id="TIGR01240">
    <property type="entry name" value="mevDPdecarb"/>
    <property type="match status" value="1"/>
</dbReference>
<dbReference type="AlphaFoldDB" id="A0A2A6B894"/>
<feature type="domain" description="Mvd1 C-terminal" evidence="16">
    <location>
        <begin position="190"/>
        <end position="328"/>
    </location>
</feature>
<evidence type="ECO:0000256" key="4">
    <source>
        <dbReference type="ARBA" id="ARBA00019335"/>
    </source>
</evidence>